<evidence type="ECO:0000256" key="1">
    <source>
        <dbReference type="ARBA" id="ARBA00022630"/>
    </source>
</evidence>
<dbReference type="VEuPathDB" id="FungiDB:HMPREF1541_06765"/>
<dbReference type="STRING" id="1220924.W2RQH9"/>
<organism evidence="5 6">
    <name type="scientific">Cyphellophora europaea (strain CBS 101466)</name>
    <name type="common">Phialophora europaea</name>
    <dbReference type="NCBI Taxonomy" id="1220924"/>
    <lineage>
        <taxon>Eukaryota</taxon>
        <taxon>Fungi</taxon>
        <taxon>Dikarya</taxon>
        <taxon>Ascomycota</taxon>
        <taxon>Pezizomycotina</taxon>
        <taxon>Eurotiomycetes</taxon>
        <taxon>Chaetothyriomycetidae</taxon>
        <taxon>Chaetothyriales</taxon>
        <taxon>Cyphellophoraceae</taxon>
        <taxon>Cyphellophora</taxon>
    </lineage>
</organism>
<dbReference type="HOGENOM" id="CLU_009665_2_2_1"/>
<evidence type="ECO:0000256" key="2">
    <source>
        <dbReference type="ARBA" id="ARBA00022827"/>
    </source>
</evidence>
<dbReference type="GO" id="GO:0008688">
    <property type="term" value="F:3-(3-hydroxyphenyl)propionate hydroxylase activity"/>
    <property type="evidence" value="ECO:0007669"/>
    <property type="project" value="TreeGrafter"/>
</dbReference>
<dbReference type="SUPFAM" id="SSF51905">
    <property type="entry name" value="FAD/NAD(P)-binding domain"/>
    <property type="match status" value="1"/>
</dbReference>
<dbReference type="RefSeq" id="XP_008719316.1">
    <property type="nucleotide sequence ID" value="XM_008721094.1"/>
</dbReference>
<dbReference type="InterPro" id="IPR050631">
    <property type="entry name" value="PheA/TfdB_FAD_monoxygenase"/>
</dbReference>
<evidence type="ECO:0000313" key="6">
    <source>
        <dbReference type="Proteomes" id="UP000030752"/>
    </source>
</evidence>
<dbReference type="EMBL" id="KB822722">
    <property type="protein sequence ID" value="ETN38727.1"/>
    <property type="molecule type" value="Genomic_DNA"/>
</dbReference>
<protein>
    <recommendedName>
        <fullName evidence="4">FAD-binding domain-containing protein</fullName>
    </recommendedName>
</protein>
<dbReference type="InterPro" id="IPR002938">
    <property type="entry name" value="FAD-bd"/>
</dbReference>
<feature type="domain" description="FAD-binding" evidence="4">
    <location>
        <begin position="41"/>
        <end position="377"/>
    </location>
</feature>
<dbReference type="InterPro" id="IPR036188">
    <property type="entry name" value="FAD/NAD-bd_sf"/>
</dbReference>
<keyword evidence="2" id="KW-0274">FAD</keyword>
<dbReference type="eggNOG" id="KOG2614">
    <property type="taxonomic scope" value="Eukaryota"/>
</dbReference>
<dbReference type="PANTHER" id="PTHR43476:SF3">
    <property type="entry name" value="FAD-BINDING MONOOXYGENASE"/>
    <property type="match status" value="1"/>
</dbReference>
<dbReference type="Proteomes" id="UP000030752">
    <property type="component" value="Unassembled WGS sequence"/>
</dbReference>
<proteinExistence type="predicted"/>
<keyword evidence="6" id="KW-1185">Reference proteome</keyword>
<dbReference type="GO" id="GO:0071949">
    <property type="term" value="F:FAD binding"/>
    <property type="evidence" value="ECO:0007669"/>
    <property type="project" value="InterPro"/>
</dbReference>
<keyword evidence="1" id="KW-0285">Flavoprotein</keyword>
<dbReference type="InParanoid" id="W2RQH9"/>
<dbReference type="GeneID" id="19974104"/>
<name>W2RQH9_CYPE1</name>
<evidence type="ECO:0000259" key="4">
    <source>
        <dbReference type="Pfam" id="PF01494"/>
    </source>
</evidence>
<dbReference type="PANTHER" id="PTHR43476">
    <property type="entry name" value="3-(3-HYDROXY-PHENYL)PROPIONATE/3-HYDROXYCINNAMIC ACID HYDROXYLASE"/>
    <property type="match status" value="1"/>
</dbReference>
<dbReference type="PRINTS" id="PR00420">
    <property type="entry name" value="RNGMNOXGNASE"/>
</dbReference>
<sequence length="469" mass="52076">MSQNYTKVDAIAASNGTVDSASTTKNTGSWTNVPATPINRAIIVGAGPSGLVLGILLARAGISVTLLEASHKLDENPRAAHYAPSACYDLNRAGVLDDIAERGFFPDSVCWRKPDGTYVGGIKNEGVKVDYPMVCLPLDKLDRLLLEHFERYDNTEILFEHKVTAIKQDDQQASVEVELKDGTRVWKSADYVIGADGANSQIRRSLFGDLNYPGETLQKQIIATNVKYDFKKFGYWDSNFIIDPEDWYMAAKITKDGLWRVTYGDDWGLSNEEYMARQPMRFEKILPGNPKPGDYELVSASPYKLHQRCSPSMREGRFLLVADAAHLCNPFGGLGLTGGFADVGSLFDALNAIHTGRVKDTSILDEYSRLRIKKWQEVINPMSRKNFGLIWDPNMEKDREEFFAFTKSMESNVELAEKMAHSTHGLRENLEAFISQASLGPLPQTGQDATTAPPKSVGAFNIMVEQKVA</sequence>
<evidence type="ECO:0000313" key="5">
    <source>
        <dbReference type="EMBL" id="ETN38727.1"/>
    </source>
</evidence>
<dbReference type="AlphaFoldDB" id="W2RQH9"/>
<dbReference type="OrthoDB" id="10016252at2759"/>
<accession>W2RQH9</accession>
<evidence type="ECO:0000256" key="3">
    <source>
        <dbReference type="ARBA" id="ARBA00023002"/>
    </source>
</evidence>
<dbReference type="Gene3D" id="3.30.70.2450">
    <property type="match status" value="1"/>
</dbReference>
<keyword evidence="3" id="KW-0560">Oxidoreductase</keyword>
<dbReference type="Gene3D" id="3.50.50.60">
    <property type="entry name" value="FAD/NAD(P)-binding domain"/>
    <property type="match status" value="1"/>
</dbReference>
<dbReference type="Pfam" id="PF01494">
    <property type="entry name" value="FAD_binding_3"/>
    <property type="match status" value="1"/>
</dbReference>
<dbReference type="GO" id="GO:0019622">
    <property type="term" value="P:3-(3-hydroxy)phenylpropionate catabolic process"/>
    <property type="evidence" value="ECO:0007669"/>
    <property type="project" value="TreeGrafter"/>
</dbReference>
<reference evidence="5 6" key="1">
    <citation type="submission" date="2013-03" db="EMBL/GenBank/DDBJ databases">
        <title>The Genome Sequence of Phialophora europaea CBS 101466.</title>
        <authorList>
            <consortium name="The Broad Institute Genomics Platform"/>
            <person name="Cuomo C."/>
            <person name="de Hoog S."/>
            <person name="Gorbushina A."/>
            <person name="Walker B."/>
            <person name="Young S.K."/>
            <person name="Zeng Q."/>
            <person name="Gargeya S."/>
            <person name="Fitzgerald M."/>
            <person name="Haas B."/>
            <person name="Abouelleil A."/>
            <person name="Allen A.W."/>
            <person name="Alvarado L."/>
            <person name="Arachchi H.M."/>
            <person name="Berlin A.M."/>
            <person name="Chapman S.B."/>
            <person name="Gainer-Dewar J."/>
            <person name="Goldberg J."/>
            <person name="Griggs A."/>
            <person name="Gujja S."/>
            <person name="Hansen M."/>
            <person name="Howarth C."/>
            <person name="Imamovic A."/>
            <person name="Ireland A."/>
            <person name="Larimer J."/>
            <person name="McCowan C."/>
            <person name="Murphy C."/>
            <person name="Pearson M."/>
            <person name="Poon T.W."/>
            <person name="Priest M."/>
            <person name="Roberts A."/>
            <person name="Saif S."/>
            <person name="Shea T."/>
            <person name="Sisk P."/>
            <person name="Sykes S."/>
            <person name="Wortman J."/>
            <person name="Nusbaum C."/>
            <person name="Birren B."/>
        </authorList>
    </citation>
    <scope>NUCLEOTIDE SEQUENCE [LARGE SCALE GENOMIC DNA]</scope>
    <source>
        <strain evidence="5 6">CBS 101466</strain>
    </source>
</reference>
<gene>
    <name evidence="5" type="ORF">HMPREF1541_06765</name>
</gene>